<gene>
    <name evidence="9" type="ORF">SNOG_06595</name>
</gene>
<dbReference type="PANTHER" id="PTHR12716:SF8">
    <property type="entry name" value="TRANSCRIPTION INITIATION FACTOR IIE SUBUNIT BETA"/>
    <property type="match status" value="1"/>
</dbReference>
<dbReference type="EMBL" id="CH445333">
    <property type="protein sequence ID" value="EAT86426.2"/>
    <property type="molecule type" value="Genomic_DNA"/>
</dbReference>
<dbReference type="KEGG" id="pno:SNOG_06595"/>
<keyword evidence="4" id="KW-0804">Transcription</keyword>
<dbReference type="HOGENOM" id="CLU_056580_0_1_1"/>
<dbReference type="GeneID" id="5973841"/>
<comment type="subcellular location">
    <subcellularLocation>
        <location evidence="1">Nucleus</location>
    </subcellularLocation>
</comment>
<evidence type="ECO:0000313" key="9">
    <source>
        <dbReference type="EMBL" id="EAT86426.2"/>
    </source>
</evidence>
<evidence type="ECO:0000256" key="3">
    <source>
        <dbReference type="ARBA" id="ARBA00023125"/>
    </source>
</evidence>
<evidence type="ECO:0000256" key="5">
    <source>
        <dbReference type="ARBA" id="ARBA00023242"/>
    </source>
</evidence>
<dbReference type="STRING" id="321614.Q0UNR9"/>
<feature type="region of interest" description="Disordered" evidence="7">
    <location>
        <begin position="317"/>
        <end position="345"/>
    </location>
</feature>
<dbReference type="RefSeq" id="XP_001796962.1">
    <property type="nucleotide sequence ID" value="XM_001796910.1"/>
</dbReference>
<dbReference type="VEuPathDB" id="FungiDB:JI435_065950"/>
<evidence type="ECO:0000256" key="1">
    <source>
        <dbReference type="ARBA" id="ARBA00004123"/>
    </source>
</evidence>
<feature type="compositionally biased region" description="Basic residues" evidence="7">
    <location>
        <begin position="328"/>
        <end position="339"/>
    </location>
</feature>
<evidence type="ECO:0000256" key="2">
    <source>
        <dbReference type="ARBA" id="ARBA00023015"/>
    </source>
</evidence>
<dbReference type="InterPro" id="IPR040501">
    <property type="entry name" value="TFA2_Winged_2"/>
</dbReference>
<name>Q0UNR9_PHANO</name>
<dbReference type="Pfam" id="PF18121">
    <property type="entry name" value="TFA2_Winged_2"/>
    <property type="match status" value="1"/>
</dbReference>
<sequence length="358" mass="39700">MQKRRTKESRDNEGAVGWTRASRELRLLCLTTDVNARHGPPCAKPARIIASFAAPVAAAYNVSFTALLPHITVTFTFTVAAHPAARSLSFASAAMSFLKANSASRVNAPSPTPSNTSANGAKRKRPAEGAAAVVYSQPIDQGTGEHVYTRFTYTVNHLRDKNKWLPFDEIMNFLGVKVGDPQREQLRTLFRSESDGNRIMWNSANDTYRYKPKLDIRNPAQLKGYLQNQKSAQGLSIKDLKDGWATVADDIKGMEDKKEVLVKRAKDGVAKIVWDNDPSLMHPMDPEFMNEWHKIAIPANPDDLRATLMNVGLHAASAPRQINGGGPKQKKKRAARRGGKQTNTHMMHILKDFSGMRK</sequence>
<comment type="function">
    <text evidence="6">Recruits TFIIH to the initiation complex and stimulates the RNA polymerase II C-terminal domain kinase and DNA-dependent ATPase activities of TFIIH. Both TFIIH and TFIIE are required for promoter clearance by RNA polymerase.</text>
</comment>
<keyword evidence="3" id="KW-0238">DNA-binding</keyword>
<accession>Q0UNR9</accession>
<dbReference type="CDD" id="cd07977">
    <property type="entry name" value="TFIIE_beta_winged_helix"/>
    <property type="match status" value="1"/>
</dbReference>
<dbReference type="Proteomes" id="UP000001055">
    <property type="component" value="Unassembled WGS sequence"/>
</dbReference>
<dbReference type="Pfam" id="PF02186">
    <property type="entry name" value="TFIIE_beta"/>
    <property type="match status" value="1"/>
</dbReference>
<proteinExistence type="predicted"/>
<evidence type="ECO:0000256" key="6">
    <source>
        <dbReference type="ARBA" id="ARBA00025581"/>
    </source>
</evidence>
<dbReference type="PROSITE" id="PS51351">
    <property type="entry name" value="TFIIE_BETA_C"/>
    <property type="match status" value="1"/>
</dbReference>
<dbReference type="InParanoid" id="Q0UNR9"/>
<evidence type="ECO:0000256" key="7">
    <source>
        <dbReference type="SAM" id="MobiDB-lite"/>
    </source>
</evidence>
<feature type="compositionally biased region" description="Polar residues" evidence="7">
    <location>
        <begin position="102"/>
        <end position="119"/>
    </location>
</feature>
<feature type="region of interest" description="Disordered" evidence="7">
    <location>
        <begin position="102"/>
        <end position="125"/>
    </location>
</feature>
<keyword evidence="5" id="KW-0539">Nucleus</keyword>
<dbReference type="FunCoup" id="Q0UNR9">
    <property type="interactions" value="456"/>
</dbReference>
<dbReference type="AlphaFoldDB" id="Q0UNR9"/>
<evidence type="ECO:0000259" key="8">
    <source>
        <dbReference type="PROSITE" id="PS51351"/>
    </source>
</evidence>
<dbReference type="InterPro" id="IPR003166">
    <property type="entry name" value="TFIIE_bsu_DNA-bd"/>
</dbReference>
<keyword evidence="2" id="KW-0805">Transcription regulation</keyword>
<organism evidence="9 10">
    <name type="scientific">Phaeosphaeria nodorum (strain SN15 / ATCC MYA-4574 / FGSC 10173)</name>
    <name type="common">Glume blotch fungus</name>
    <name type="synonym">Parastagonospora nodorum</name>
    <dbReference type="NCBI Taxonomy" id="321614"/>
    <lineage>
        <taxon>Eukaryota</taxon>
        <taxon>Fungi</taxon>
        <taxon>Dikarya</taxon>
        <taxon>Ascomycota</taxon>
        <taxon>Pezizomycotina</taxon>
        <taxon>Dothideomycetes</taxon>
        <taxon>Pleosporomycetidae</taxon>
        <taxon>Pleosporales</taxon>
        <taxon>Pleosporineae</taxon>
        <taxon>Phaeosphaeriaceae</taxon>
        <taxon>Parastagonospora</taxon>
    </lineage>
</organism>
<dbReference type="GO" id="GO:0006367">
    <property type="term" value="P:transcription initiation at RNA polymerase II promoter"/>
    <property type="evidence" value="ECO:0000318"/>
    <property type="project" value="GO_Central"/>
</dbReference>
<dbReference type="GO" id="GO:0003677">
    <property type="term" value="F:DNA binding"/>
    <property type="evidence" value="ECO:0007669"/>
    <property type="project" value="UniProtKB-KW"/>
</dbReference>
<evidence type="ECO:0000313" key="10">
    <source>
        <dbReference type="Proteomes" id="UP000001055"/>
    </source>
</evidence>
<feature type="domain" description="TFIIE beta" evidence="8">
    <location>
        <begin position="135"/>
        <end position="217"/>
    </location>
</feature>
<evidence type="ECO:0000256" key="4">
    <source>
        <dbReference type="ARBA" id="ARBA00023163"/>
    </source>
</evidence>
<dbReference type="eggNOG" id="KOG3095">
    <property type="taxonomic scope" value="Eukaryota"/>
</dbReference>
<protein>
    <recommendedName>
        <fullName evidence="8">TFIIE beta domain-containing protein</fullName>
    </recommendedName>
</protein>
<dbReference type="GO" id="GO:0005673">
    <property type="term" value="C:transcription factor TFIIE complex"/>
    <property type="evidence" value="ECO:0000318"/>
    <property type="project" value="GO_Central"/>
</dbReference>
<dbReference type="PANTHER" id="PTHR12716">
    <property type="entry name" value="TRANSCRIPTION INITIATION FACTOR IIE, BETA SUBUNIT"/>
    <property type="match status" value="1"/>
</dbReference>
<reference evidence="10" key="1">
    <citation type="journal article" date="2007" name="Plant Cell">
        <title>Dothideomycete-plant interactions illuminated by genome sequencing and EST analysis of the wheat pathogen Stagonospora nodorum.</title>
        <authorList>
            <person name="Hane J.K."/>
            <person name="Lowe R.G."/>
            <person name="Solomon P.S."/>
            <person name="Tan K.C."/>
            <person name="Schoch C.L."/>
            <person name="Spatafora J.W."/>
            <person name="Crous P.W."/>
            <person name="Kodira C."/>
            <person name="Birren B.W."/>
            <person name="Galagan J.E."/>
            <person name="Torriani S.F."/>
            <person name="McDonald B.A."/>
            <person name="Oliver R.P."/>
        </authorList>
    </citation>
    <scope>NUCLEOTIDE SEQUENCE [LARGE SCALE GENOMIC DNA]</scope>
    <source>
        <strain evidence="10">SN15 / ATCC MYA-4574 / FGSC 10173</strain>
    </source>
</reference>
<dbReference type="InterPro" id="IPR016656">
    <property type="entry name" value="TFIIE-bsu"/>
</dbReference>